<evidence type="ECO:0000313" key="9">
    <source>
        <dbReference type="EMBL" id="AXA36871.1"/>
    </source>
</evidence>
<keyword evidence="5 7" id="KW-1133">Transmembrane helix</keyword>
<sequence length="290" mass="33364">MSEIAIATRPSGVGPLVGRAIRLVLIYALLFTGAIVFALPFLWMVRTALMDYAQVQQYPLVWIPNPVRWENFREALGFMDFPILLRNTLFITLFALTGQVLSCSIVAFGFARLEFPGREFLFMVLLSTMMLPAMVTEIPRFILFRHFGWIDTYLPLIVPAYFGSPFFIFLLRQFFKTIPKDLDEAARIDGCSSWRIYWQIMLPLCKPVLAVVVIFGFIWTWNDFWGPLVYLRTADKKTLSLGLQVFQGVYQTYYHYLMAASLVVLAPVLALYVFCQRYFTQGIVMTGMKG</sequence>
<evidence type="ECO:0000313" key="10">
    <source>
        <dbReference type="Proteomes" id="UP000262583"/>
    </source>
</evidence>
<dbReference type="Pfam" id="PF00528">
    <property type="entry name" value="BPD_transp_1"/>
    <property type="match status" value="1"/>
</dbReference>
<dbReference type="EMBL" id="CP030759">
    <property type="protein sequence ID" value="AXA36871.1"/>
    <property type="molecule type" value="Genomic_DNA"/>
</dbReference>
<evidence type="ECO:0000256" key="1">
    <source>
        <dbReference type="ARBA" id="ARBA00004651"/>
    </source>
</evidence>
<evidence type="ECO:0000256" key="2">
    <source>
        <dbReference type="ARBA" id="ARBA00022448"/>
    </source>
</evidence>
<evidence type="ECO:0000256" key="7">
    <source>
        <dbReference type="RuleBase" id="RU363032"/>
    </source>
</evidence>
<dbReference type="CDD" id="cd06261">
    <property type="entry name" value="TM_PBP2"/>
    <property type="match status" value="1"/>
</dbReference>
<evidence type="ECO:0000259" key="8">
    <source>
        <dbReference type="PROSITE" id="PS50928"/>
    </source>
</evidence>
<evidence type="ECO:0000256" key="5">
    <source>
        <dbReference type="ARBA" id="ARBA00022989"/>
    </source>
</evidence>
<dbReference type="PANTHER" id="PTHR43744:SF12">
    <property type="entry name" value="ABC TRANSPORTER PERMEASE PROTEIN MG189-RELATED"/>
    <property type="match status" value="1"/>
</dbReference>
<dbReference type="PANTHER" id="PTHR43744">
    <property type="entry name" value="ABC TRANSPORTER PERMEASE PROTEIN MG189-RELATED-RELATED"/>
    <property type="match status" value="1"/>
</dbReference>
<feature type="transmembrane region" description="Helical" evidence="7">
    <location>
        <begin position="20"/>
        <end position="43"/>
    </location>
</feature>
<dbReference type="InterPro" id="IPR000515">
    <property type="entry name" value="MetI-like"/>
</dbReference>
<dbReference type="SUPFAM" id="SSF161098">
    <property type="entry name" value="MetI-like"/>
    <property type="match status" value="1"/>
</dbReference>
<dbReference type="GO" id="GO:0055085">
    <property type="term" value="P:transmembrane transport"/>
    <property type="evidence" value="ECO:0007669"/>
    <property type="project" value="InterPro"/>
</dbReference>
<keyword evidence="3" id="KW-1003">Cell membrane</keyword>
<dbReference type="KEGG" id="schv:BRCON_2094"/>
<dbReference type="InterPro" id="IPR035906">
    <property type="entry name" value="MetI-like_sf"/>
</dbReference>
<protein>
    <submittedName>
        <fullName evidence="9">N-Acetyl-D-glucosamine ABC transport system, permease protein 2</fullName>
    </submittedName>
</protein>
<keyword evidence="6 7" id="KW-0472">Membrane</keyword>
<keyword evidence="2 7" id="KW-0813">Transport</keyword>
<evidence type="ECO:0000256" key="3">
    <source>
        <dbReference type="ARBA" id="ARBA00022475"/>
    </source>
</evidence>
<dbReference type="AlphaFoldDB" id="A0A2Z4Y6R7"/>
<accession>A0A2Z4Y6R7</accession>
<gene>
    <name evidence="9" type="ORF">BRCON_2094</name>
</gene>
<name>A0A2Z4Y6R7_SUMC1</name>
<dbReference type="Proteomes" id="UP000262583">
    <property type="component" value="Chromosome"/>
</dbReference>
<feature type="transmembrane region" description="Helical" evidence="7">
    <location>
        <begin position="89"/>
        <end position="108"/>
    </location>
</feature>
<proteinExistence type="inferred from homology"/>
<comment type="similarity">
    <text evidence="7">Belongs to the binding-protein-dependent transport system permease family.</text>
</comment>
<dbReference type="PROSITE" id="PS50928">
    <property type="entry name" value="ABC_TM1"/>
    <property type="match status" value="1"/>
</dbReference>
<organism evidence="9 10">
    <name type="scientific">Sumerlaea chitinivorans</name>
    <dbReference type="NCBI Taxonomy" id="2250252"/>
    <lineage>
        <taxon>Bacteria</taxon>
        <taxon>Candidatus Sumerlaeota</taxon>
        <taxon>Candidatus Sumerlaeia</taxon>
        <taxon>Candidatus Sumerlaeales</taxon>
        <taxon>Candidatus Sumerlaeaceae</taxon>
        <taxon>Candidatus Sumerlaea</taxon>
    </lineage>
</organism>
<feature type="transmembrane region" description="Helical" evidence="7">
    <location>
        <begin position="120"/>
        <end position="142"/>
    </location>
</feature>
<feature type="domain" description="ABC transmembrane type-1" evidence="8">
    <location>
        <begin position="85"/>
        <end position="275"/>
    </location>
</feature>
<comment type="subcellular location">
    <subcellularLocation>
        <location evidence="1 7">Cell membrane</location>
        <topology evidence="1 7">Multi-pass membrane protein</topology>
    </subcellularLocation>
</comment>
<feature type="transmembrane region" description="Helical" evidence="7">
    <location>
        <begin position="253"/>
        <end position="275"/>
    </location>
</feature>
<evidence type="ECO:0000256" key="6">
    <source>
        <dbReference type="ARBA" id="ARBA00023136"/>
    </source>
</evidence>
<dbReference type="Gene3D" id="1.10.3720.10">
    <property type="entry name" value="MetI-like"/>
    <property type="match status" value="1"/>
</dbReference>
<keyword evidence="4 7" id="KW-0812">Transmembrane</keyword>
<feature type="transmembrane region" description="Helical" evidence="7">
    <location>
        <begin position="154"/>
        <end position="175"/>
    </location>
</feature>
<evidence type="ECO:0000256" key="4">
    <source>
        <dbReference type="ARBA" id="ARBA00022692"/>
    </source>
</evidence>
<feature type="transmembrane region" description="Helical" evidence="7">
    <location>
        <begin position="196"/>
        <end position="221"/>
    </location>
</feature>
<reference evidence="9 10" key="1">
    <citation type="submission" date="2018-05" db="EMBL/GenBank/DDBJ databases">
        <title>A metagenomic window into the 2 km-deep terrestrial subsurface aquifer revealed taxonomically and functionally diverse microbial community comprising novel uncultured bacterial lineages.</title>
        <authorList>
            <person name="Kadnikov V.V."/>
            <person name="Mardanov A.V."/>
            <person name="Beletsky A.V."/>
            <person name="Banks D."/>
            <person name="Pimenov N.V."/>
            <person name="Frank Y.A."/>
            <person name="Karnachuk O.V."/>
            <person name="Ravin N.V."/>
        </authorList>
    </citation>
    <scope>NUCLEOTIDE SEQUENCE [LARGE SCALE GENOMIC DNA]</scope>
    <source>
        <strain evidence="9">BY</strain>
    </source>
</reference>
<dbReference type="GO" id="GO:0005886">
    <property type="term" value="C:plasma membrane"/>
    <property type="evidence" value="ECO:0007669"/>
    <property type="project" value="UniProtKB-SubCell"/>
</dbReference>